<reference evidence="2" key="1">
    <citation type="submission" date="2021-02" db="EMBL/GenBank/DDBJ databases">
        <authorList>
            <person name="Nowell W R."/>
        </authorList>
    </citation>
    <scope>NUCLEOTIDE SEQUENCE</scope>
</reference>
<dbReference type="Proteomes" id="UP000663866">
    <property type="component" value="Unassembled WGS sequence"/>
</dbReference>
<dbReference type="Proteomes" id="UP000663856">
    <property type="component" value="Unassembled WGS sequence"/>
</dbReference>
<dbReference type="EMBL" id="CAJOBG010061520">
    <property type="protein sequence ID" value="CAF4552659.1"/>
    <property type="molecule type" value="Genomic_DNA"/>
</dbReference>
<accession>A0A820YRZ1</accession>
<evidence type="ECO:0000313" key="2">
    <source>
        <dbReference type="EMBL" id="CAF4552659.1"/>
    </source>
</evidence>
<gene>
    <name evidence="2" type="ORF">OVN521_LOCUS43285</name>
    <name evidence="1" type="ORF">WKI299_LOCUS15293</name>
</gene>
<sequence>MVEILSDDLYNAPQFSITQHDFLLALFDDACGQLANIGYGLYYRAYTNNFKALSGWFNTNWRVTQRVVSGLSNRIRQGISQRELESLLSIFEFSMVSWRYAIAFDFANGNDKGAYEFLKKSAESNIQMKKVFNAVKPNETALIRYEAILAKHAENNEG</sequence>
<dbReference type="EMBL" id="CAJNRF010005945">
    <property type="protein sequence ID" value="CAF2076706.1"/>
    <property type="molecule type" value="Genomic_DNA"/>
</dbReference>
<protein>
    <submittedName>
        <fullName evidence="2">Uncharacterized protein</fullName>
    </submittedName>
</protein>
<keyword evidence="3" id="KW-1185">Reference proteome</keyword>
<feature type="non-terminal residue" evidence="2">
    <location>
        <position position="158"/>
    </location>
</feature>
<comment type="caution">
    <text evidence="2">The sequence shown here is derived from an EMBL/GenBank/DDBJ whole genome shotgun (WGS) entry which is preliminary data.</text>
</comment>
<proteinExistence type="predicted"/>
<evidence type="ECO:0000313" key="3">
    <source>
        <dbReference type="Proteomes" id="UP000663866"/>
    </source>
</evidence>
<evidence type="ECO:0000313" key="1">
    <source>
        <dbReference type="EMBL" id="CAF2076706.1"/>
    </source>
</evidence>
<organism evidence="2 3">
    <name type="scientific">Rotaria magnacalcarata</name>
    <dbReference type="NCBI Taxonomy" id="392030"/>
    <lineage>
        <taxon>Eukaryota</taxon>
        <taxon>Metazoa</taxon>
        <taxon>Spiralia</taxon>
        <taxon>Gnathifera</taxon>
        <taxon>Rotifera</taxon>
        <taxon>Eurotatoria</taxon>
        <taxon>Bdelloidea</taxon>
        <taxon>Philodinida</taxon>
        <taxon>Philodinidae</taxon>
        <taxon>Rotaria</taxon>
    </lineage>
</organism>
<name>A0A820YRZ1_9BILA</name>
<dbReference type="AlphaFoldDB" id="A0A820YRZ1"/>